<protein>
    <recommendedName>
        <fullName evidence="7">UvrABC system protein C</fullName>
        <shortName evidence="7">Protein UvrC</shortName>
    </recommendedName>
    <alternativeName>
        <fullName evidence="7">Excinuclease ABC subunit C</fullName>
    </alternativeName>
</protein>
<dbReference type="GO" id="GO:0009381">
    <property type="term" value="F:excinuclease ABC activity"/>
    <property type="evidence" value="ECO:0007669"/>
    <property type="project" value="UniProtKB-UniRule"/>
</dbReference>
<dbReference type="SUPFAM" id="SSF46600">
    <property type="entry name" value="C-terminal UvrC-binding domain of UvrB"/>
    <property type="match status" value="1"/>
</dbReference>
<comment type="similarity">
    <text evidence="7">Belongs to the UvrC family.</text>
</comment>
<dbReference type="InterPro" id="IPR000305">
    <property type="entry name" value="GIY-YIG_endonuc"/>
</dbReference>
<dbReference type="InterPro" id="IPR047296">
    <property type="entry name" value="GIY-YIG_UvrC_Cho"/>
</dbReference>
<dbReference type="InterPro" id="IPR050066">
    <property type="entry name" value="UvrABC_protein_C"/>
</dbReference>
<proteinExistence type="inferred from homology"/>
<dbReference type="GO" id="GO:0006289">
    <property type="term" value="P:nucleotide-excision repair"/>
    <property type="evidence" value="ECO:0007669"/>
    <property type="project" value="UniProtKB-UniRule"/>
</dbReference>
<dbReference type="FunFam" id="3.40.1440.10:FF:000001">
    <property type="entry name" value="UvrABC system protein C"/>
    <property type="match status" value="1"/>
</dbReference>
<dbReference type="Pfam" id="PF01541">
    <property type="entry name" value="GIY-YIG"/>
    <property type="match status" value="1"/>
</dbReference>
<dbReference type="Gene3D" id="4.10.860.10">
    <property type="entry name" value="UVR domain"/>
    <property type="match status" value="1"/>
</dbReference>
<feature type="domain" description="UVR" evidence="9">
    <location>
        <begin position="206"/>
        <end position="241"/>
    </location>
</feature>
<dbReference type="Gene3D" id="3.30.420.340">
    <property type="entry name" value="UvrC, RNAse H endonuclease domain"/>
    <property type="match status" value="1"/>
</dbReference>
<comment type="function">
    <text evidence="7">The UvrABC repair system catalyzes the recognition and processing of DNA lesions. UvrC both incises the 5' and 3' sides of the lesion. The N-terminal half is responsible for the 3' incision and the C-terminal half is responsible for the 5' incision.</text>
</comment>
<dbReference type="Gene3D" id="1.10.150.20">
    <property type="entry name" value="5' to 3' exonuclease, C-terminal subdomain"/>
    <property type="match status" value="1"/>
</dbReference>
<dbReference type="SMART" id="SM00465">
    <property type="entry name" value="GIYc"/>
    <property type="match status" value="1"/>
</dbReference>
<dbReference type="Pfam" id="PF14520">
    <property type="entry name" value="HHH_5"/>
    <property type="match status" value="1"/>
</dbReference>
<dbReference type="GO" id="GO:0009380">
    <property type="term" value="C:excinuclease repair complex"/>
    <property type="evidence" value="ECO:0007669"/>
    <property type="project" value="InterPro"/>
</dbReference>
<organism evidence="12 13">
    <name type="scientific">Pararobbsia alpina</name>
    <dbReference type="NCBI Taxonomy" id="621374"/>
    <lineage>
        <taxon>Bacteria</taxon>
        <taxon>Pseudomonadati</taxon>
        <taxon>Pseudomonadota</taxon>
        <taxon>Betaproteobacteria</taxon>
        <taxon>Burkholderiales</taxon>
        <taxon>Burkholderiaceae</taxon>
        <taxon>Pararobbsia</taxon>
    </lineage>
</organism>
<dbReference type="GO" id="GO:0009432">
    <property type="term" value="P:SOS response"/>
    <property type="evidence" value="ECO:0007669"/>
    <property type="project" value="UniProtKB-UniRule"/>
</dbReference>
<accession>A0A6S7BGF9</accession>
<keyword evidence="6 7" id="KW-0742">SOS response</keyword>
<dbReference type="PROSITE" id="PS50151">
    <property type="entry name" value="UVR"/>
    <property type="match status" value="1"/>
</dbReference>
<evidence type="ECO:0000313" key="12">
    <source>
        <dbReference type="EMBL" id="CAB3787113.1"/>
    </source>
</evidence>
<name>A0A6S7BGF9_9BURK</name>
<evidence type="ECO:0000256" key="7">
    <source>
        <dbReference type="HAMAP-Rule" id="MF_00203"/>
    </source>
</evidence>
<evidence type="ECO:0000256" key="6">
    <source>
        <dbReference type="ARBA" id="ARBA00023236"/>
    </source>
</evidence>
<dbReference type="InterPro" id="IPR004791">
    <property type="entry name" value="UvrC"/>
</dbReference>
<dbReference type="AlphaFoldDB" id="A0A6S7BGF9"/>
<dbReference type="Pfam" id="PF08459">
    <property type="entry name" value="UvrC_RNaseH_dom"/>
    <property type="match status" value="1"/>
</dbReference>
<dbReference type="SUPFAM" id="SSF47781">
    <property type="entry name" value="RuvA domain 2-like"/>
    <property type="match status" value="1"/>
</dbReference>
<evidence type="ECO:0000256" key="3">
    <source>
        <dbReference type="ARBA" id="ARBA00022769"/>
    </source>
</evidence>
<dbReference type="SUPFAM" id="SSF82771">
    <property type="entry name" value="GIY-YIG endonuclease"/>
    <property type="match status" value="1"/>
</dbReference>
<dbReference type="InterPro" id="IPR001162">
    <property type="entry name" value="UvrC_RNase_H_dom"/>
</dbReference>
<evidence type="ECO:0000256" key="8">
    <source>
        <dbReference type="SAM" id="MobiDB-lite"/>
    </source>
</evidence>
<dbReference type="Gene3D" id="3.40.1440.10">
    <property type="entry name" value="GIY-YIG endonuclease"/>
    <property type="match status" value="1"/>
</dbReference>
<sequence length="764" mass="83357">MSDETDVFDPKPILAQLPHLPGVYRYYDVAGAVLYVGKARDLKKRVSSYFNKTLLSPRIAMMVTRIARLETTVTRSEAEALLLENNLIKALAPRYNILFRDDKSYPYLKLTGHAFPRMAYYRGSVDRKHQYFGPFPNAWAVRESIQILQRVFQLRTCEDSVFANRARPCLLHQISRCTAPCVGNISEEDYAVDVQNAARFLGGRQTEVMHDLEQKMHAFAADLKFEQAAAVRNQMKSLAAVLHQQTIETGGDNDADILAVVAHGGKVCVNLAMVRGGRHLGDKAYFPSQVGNALVDDVLEDEAPVDLLAAAHEVGEIEHDRALARAEARAQRFGEGRGIDEDIDTPDVGIRDASHEDGDFDETDDTDEAGDPDEAGGEVAAGSNMEAEPGEGSLSDDRGEGLPAGAVPGSEANRSLEAEVLEAFIGQHYIDHVIPPVLIVNHLPGNRQVVELLAAQAGRKVALIRQPQGQKRSWLAMAEQGARLALMRLLSEQGSQQARTRALADILSLECEDLGTLRVECFDISHTMGEATQASCVVYHHHKMQSGEYRRYNINGITPGDDYAAMRQVLTRRYEKILAQAAASAGDAVQVADIEQDPAEIAGSPAVASVSSPVVTPMPNIVLIDGGKGQVEIARQVFTELGIDISILVGVAKGEGRKVGLETLVFADGRASLELGKDSAALMLIAQIRDEAHRFAITGMRAKRAKVRQSSRLEELEGVGAKRRQRLLARFGGLRGVVSASIDELASVEGISRALAEQIYRQLH</sequence>
<dbReference type="PANTHER" id="PTHR30562">
    <property type="entry name" value="UVRC/OXIDOREDUCTASE"/>
    <property type="match status" value="1"/>
</dbReference>
<dbReference type="PROSITE" id="PS50165">
    <property type="entry name" value="UVRC"/>
    <property type="match status" value="1"/>
</dbReference>
<feature type="region of interest" description="Disordered" evidence="8">
    <location>
        <begin position="335"/>
        <end position="410"/>
    </location>
</feature>
<evidence type="ECO:0000256" key="5">
    <source>
        <dbReference type="ARBA" id="ARBA00023204"/>
    </source>
</evidence>
<dbReference type="InterPro" id="IPR038476">
    <property type="entry name" value="UvrC_RNase_H_dom_sf"/>
</dbReference>
<dbReference type="CDD" id="cd10434">
    <property type="entry name" value="GIY-YIG_UvrC_Cho"/>
    <property type="match status" value="1"/>
</dbReference>
<evidence type="ECO:0000259" key="9">
    <source>
        <dbReference type="PROSITE" id="PS50151"/>
    </source>
</evidence>
<dbReference type="InterPro" id="IPR035901">
    <property type="entry name" value="GIY-YIG_endonuc_sf"/>
</dbReference>
<keyword evidence="5 7" id="KW-0234">DNA repair</keyword>
<feature type="domain" description="GIY-YIG" evidence="10">
    <location>
        <begin position="19"/>
        <end position="97"/>
    </location>
</feature>
<dbReference type="RefSeq" id="WP_175104933.1">
    <property type="nucleotide sequence ID" value="NZ_CADIKM010000008.1"/>
</dbReference>
<dbReference type="Proteomes" id="UP000494115">
    <property type="component" value="Unassembled WGS sequence"/>
</dbReference>
<dbReference type="SMART" id="SM00278">
    <property type="entry name" value="HhH1"/>
    <property type="match status" value="2"/>
</dbReference>
<dbReference type="HAMAP" id="MF_00203">
    <property type="entry name" value="UvrC"/>
    <property type="match status" value="1"/>
</dbReference>
<dbReference type="GO" id="GO:0003677">
    <property type="term" value="F:DNA binding"/>
    <property type="evidence" value="ECO:0007669"/>
    <property type="project" value="UniProtKB-UniRule"/>
</dbReference>
<evidence type="ECO:0000256" key="2">
    <source>
        <dbReference type="ARBA" id="ARBA00022763"/>
    </source>
</evidence>
<dbReference type="PANTHER" id="PTHR30562:SF1">
    <property type="entry name" value="UVRABC SYSTEM PROTEIN C"/>
    <property type="match status" value="1"/>
</dbReference>
<dbReference type="NCBIfam" id="TIGR00194">
    <property type="entry name" value="uvrC"/>
    <property type="match status" value="1"/>
</dbReference>
<feature type="domain" description="UvrC family homology region profile" evidence="11">
    <location>
        <begin position="418"/>
        <end position="638"/>
    </location>
</feature>
<dbReference type="InterPro" id="IPR036876">
    <property type="entry name" value="UVR_dom_sf"/>
</dbReference>
<evidence type="ECO:0000313" key="13">
    <source>
        <dbReference type="Proteomes" id="UP000494115"/>
    </source>
</evidence>
<evidence type="ECO:0000256" key="1">
    <source>
        <dbReference type="ARBA" id="ARBA00022490"/>
    </source>
</evidence>
<keyword evidence="2 7" id="KW-0227">DNA damage</keyword>
<keyword evidence="4 7" id="KW-0267">Excision nuclease</keyword>
<feature type="compositionally biased region" description="Acidic residues" evidence="8">
    <location>
        <begin position="358"/>
        <end position="376"/>
    </location>
</feature>
<evidence type="ECO:0000256" key="4">
    <source>
        <dbReference type="ARBA" id="ARBA00022881"/>
    </source>
</evidence>
<dbReference type="Pfam" id="PF22920">
    <property type="entry name" value="UvrC_RNaseH"/>
    <property type="match status" value="2"/>
</dbReference>
<dbReference type="Pfam" id="PF02151">
    <property type="entry name" value="UVR"/>
    <property type="match status" value="1"/>
</dbReference>
<gene>
    <name evidence="7 12" type="primary">uvrC</name>
    <name evidence="12" type="ORF">LMG28138_02363</name>
</gene>
<reference evidence="12 13" key="1">
    <citation type="submission" date="2020-04" db="EMBL/GenBank/DDBJ databases">
        <authorList>
            <person name="De Canck E."/>
        </authorList>
    </citation>
    <scope>NUCLEOTIDE SEQUENCE [LARGE SCALE GENOMIC DNA]</scope>
    <source>
        <strain evidence="12 13">LMG 28138</strain>
    </source>
</reference>
<keyword evidence="1 7" id="KW-0963">Cytoplasm</keyword>
<dbReference type="PROSITE" id="PS50164">
    <property type="entry name" value="GIY_YIG"/>
    <property type="match status" value="1"/>
</dbReference>
<dbReference type="GO" id="GO:0005737">
    <property type="term" value="C:cytoplasm"/>
    <property type="evidence" value="ECO:0007669"/>
    <property type="project" value="UniProtKB-SubCell"/>
</dbReference>
<dbReference type="InterPro" id="IPR010994">
    <property type="entry name" value="RuvA_2-like"/>
</dbReference>
<dbReference type="NCBIfam" id="NF001824">
    <property type="entry name" value="PRK00558.1-5"/>
    <property type="match status" value="1"/>
</dbReference>
<dbReference type="InterPro" id="IPR003583">
    <property type="entry name" value="Hlx-hairpin-Hlx_DNA-bd_motif"/>
</dbReference>
<evidence type="ECO:0000259" key="10">
    <source>
        <dbReference type="PROSITE" id="PS50164"/>
    </source>
</evidence>
<dbReference type="InterPro" id="IPR001943">
    <property type="entry name" value="UVR_dom"/>
</dbReference>
<keyword evidence="3 7" id="KW-0228">DNA excision</keyword>
<dbReference type="EMBL" id="CADIKM010000008">
    <property type="protein sequence ID" value="CAB3787113.1"/>
    <property type="molecule type" value="Genomic_DNA"/>
</dbReference>
<keyword evidence="13" id="KW-1185">Reference proteome</keyword>
<evidence type="ECO:0000259" key="11">
    <source>
        <dbReference type="PROSITE" id="PS50165"/>
    </source>
</evidence>
<comment type="subunit">
    <text evidence="7">Interacts with UvrB in an incision complex.</text>
</comment>
<comment type="subcellular location">
    <subcellularLocation>
        <location evidence="7">Cytoplasm</location>
    </subcellularLocation>
</comment>